<comment type="subcellular location">
    <subcellularLocation>
        <location evidence="1">Membrane</location>
        <topology evidence="1">Single-pass membrane protein</topology>
    </subcellularLocation>
</comment>
<sequence>MTFNQLSFLGAEGGFGLNLNPLDTNLINLIIVIGVLFWFLKGFLGGMLEKRREAILLSLSDAEANLKNAAIALEKAQLDLDEAQQRAERIRADGKSRAEAIRKDSERRTIDAMASLKEDALADLNTEMARISEQLRLQTALQAIEKAMIILPAKLDNKTHSDLINQSIANLEQA</sequence>
<keyword evidence="3 11" id="KW-0138">CF(0)</keyword>
<reference evidence="14" key="1">
    <citation type="submission" date="2017-10" db="EMBL/GenBank/DDBJ databases">
        <title>Paulinella longichromatophora chromatophore genome.</title>
        <authorList>
            <person name="Lhee D."/>
            <person name="Yoon H.S."/>
        </authorList>
    </citation>
    <scope>NUCLEOTIDE SEQUENCE</scope>
</reference>
<dbReference type="PANTHER" id="PTHR34264:SF3">
    <property type="entry name" value="ATP SYNTHASE SUBUNIT B, CHLOROPLASTIC"/>
    <property type="match status" value="1"/>
</dbReference>
<name>A0A2H4ZNR4_9EUKA</name>
<keyword evidence="9" id="KW-0066">ATP synthesis</keyword>
<feature type="transmembrane region" description="Helical" evidence="13">
    <location>
        <begin position="26"/>
        <end position="44"/>
    </location>
</feature>
<dbReference type="InterPro" id="IPR002146">
    <property type="entry name" value="ATP_synth_b/b'su_bac/chlpt"/>
</dbReference>
<keyword evidence="5 11" id="KW-0375">Hydrogen ion transport</keyword>
<evidence type="ECO:0000313" key="14">
    <source>
        <dbReference type="EMBL" id="AUG32139.1"/>
    </source>
</evidence>
<dbReference type="AlphaFoldDB" id="A0A2H4ZNR4"/>
<evidence type="ECO:0000256" key="10">
    <source>
        <dbReference type="ARBA" id="ARBA00025198"/>
    </source>
</evidence>
<keyword evidence="14" id="KW-0934">Plastid</keyword>
<evidence type="ECO:0000256" key="12">
    <source>
        <dbReference type="SAM" id="Coils"/>
    </source>
</evidence>
<evidence type="ECO:0000256" key="3">
    <source>
        <dbReference type="ARBA" id="ARBA00022547"/>
    </source>
</evidence>
<comment type="function">
    <text evidence="10">F(1)F(0) ATP synthase produces ATP from ADP in the presence of a proton or sodium gradient. F-type ATPases consist of two structural domains, F(1) containing the extramembraneous catalytic core and F(0) containing the membrane proton channel, linked together by a central stalk and a peripheral stalk. During catalysis, ATP synthesis in the catalytic domain of F(1) is coupled via a rotary mechanism of the central stalk subunits to proton translocation.</text>
</comment>
<dbReference type="CDD" id="cd06503">
    <property type="entry name" value="ATP-synt_Fo_b"/>
    <property type="match status" value="1"/>
</dbReference>
<dbReference type="PANTHER" id="PTHR34264">
    <property type="entry name" value="ATP SYNTHASE SUBUNIT B, CHLOROPLASTIC"/>
    <property type="match status" value="1"/>
</dbReference>
<dbReference type="HAMAP" id="MF_01398">
    <property type="entry name" value="ATP_synth_b_bprime"/>
    <property type="match status" value="1"/>
</dbReference>
<dbReference type="GO" id="GO:0015986">
    <property type="term" value="P:proton motive force-driven ATP synthesis"/>
    <property type="evidence" value="ECO:0007669"/>
    <property type="project" value="InterPro"/>
</dbReference>
<evidence type="ECO:0000256" key="11">
    <source>
        <dbReference type="RuleBase" id="RU003848"/>
    </source>
</evidence>
<protein>
    <submittedName>
        <fullName evidence="14">ATP synthase subunit B</fullName>
    </submittedName>
</protein>
<dbReference type="EMBL" id="MG264610">
    <property type="protein sequence ID" value="AUG32139.1"/>
    <property type="molecule type" value="Genomic_DNA"/>
</dbReference>
<evidence type="ECO:0000256" key="7">
    <source>
        <dbReference type="ARBA" id="ARBA00023065"/>
    </source>
</evidence>
<evidence type="ECO:0000256" key="6">
    <source>
        <dbReference type="ARBA" id="ARBA00022989"/>
    </source>
</evidence>
<evidence type="ECO:0000256" key="5">
    <source>
        <dbReference type="ARBA" id="ARBA00022781"/>
    </source>
</evidence>
<proteinExistence type="inferred from homology"/>
<dbReference type="GO" id="GO:0045259">
    <property type="term" value="C:proton-transporting ATP synthase complex"/>
    <property type="evidence" value="ECO:0007669"/>
    <property type="project" value="UniProtKB-KW"/>
</dbReference>
<comment type="similarity">
    <text evidence="11">Belongs to the ATPase B chain family.</text>
</comment>
<dbReference type="Pfam" id="PF00430">
    <property type="entry name" value="ATP-synt_B"/>
    <property type="match status" value="1"/>
</dbReference>
<keyword evidence="4 11" id="KW-0812">Transmembrane</keyword>
<gene>
    <name evidence="14" type="primary">atpF</name>
    <name evidence="14" type="ORF">PLO_132</name>
</gene>
<evidence type="ECO:0000256" key="9">
    <source>
        <dbReference type="ARBA" id="ARBA00023310"/>
    </source>
</evidence>
<keyword evidence="6 13" id="KW-1133">Transmembrane helix</keyword>
<evidence type="ECO:0000256" key="13">
    <source>
        <dbReference type="SAM" id="Phobius"/>
    </source>
</evidence>
<dbReference type="NCBIfam" id="NF005606">
    <property type="entry name" value="PRK07352.1"/>
    <property type="match status" value="1"/>
</dbReference>
<geneLocation type="plastid" evidence="14"/>
<organism evidence="14">
    <name type="scientific">Paulinella longichromatophora</name>
    <dbReference type="NCBI Taxonomy" id="1708747"/>
    <lineage>
        <taxon>Eukaryota</taxon>
        <taxon>Sar</taxon>
        <taxon>Rhizaria</taxon>
        <taxon>Cercozoa</taxon>
        <taxon>Imbricatea</taxon>
        <taxon>Silicofilosea</taxon>
        <taxon>Euglyphida</taxon>
        <taxon>Paulinellidae</taxon>
        <taxon>Paulinella</taxon>
    </lineage>
</organism>
<keyword evidence="8 13" id="KW-0472">Membrane</keyword>
<keyword evidence="12" id="KW-0175">Coiled coil</keyword>
<keyword evidence="2 11" id="KW-0813">Transport</keyword>
<accession>A0A2H4ZNR4</accession>
<evidence type="ECO:0000256" key="4">
    <source>
        <dbReference type="ARBA" id="ARBA00022692"/>
    </source>
</evidence>
<evidence type="ECO:0000256" key="8">
    <source>
        <dbReference type="ARBA" id="ARBA00023136"/>
    </source>
</evidence>
<dbReference type="GO" id="GO:0015078">
    <property type="term" value="F:proton transmembrane transporter activity"/>
    <property type="evidence" value="ECO:0007669"/>
    <property type="project" value="InterPro"/>
</dbReference>
<evidence type="ECO:0000256" key="2">
    <source>
        <dbReference type="ARBA" id="ARBA00022448"/>
    </source>
</evidence>
<evidence type="ECO:0000256" key="1">
    <source>
        <dbReference type="ARBA" id="ARBA00004167"/>
    </source>
</evidence>
<keyword evidence="7 11" id="KW-0406">Ion transport</keyword>
<feature type="coiled-coil region" evidence="12">
    <location>
        <begin position="59"/>
        <end position="134"/>
    </location>
</feature>